<organism evidence="7 8">
    <name type="scientific">Chelatococcus asaccharovorans</name>
    <dbReference type="NCBI Taxonomy" id="28210"/>
    <lineage>
        <taxon>Bacteria</taxon>
        <taxon>Pseudomonadati</taxon>
        <taxon>Pseudomonadota</taxon>
        <taxon>Alphaproteobacteria</taxon>
        <taxon>Hyphomicrobiales</taxon>
        <taxon>Chelatococcaceae</taxon>
        <taxon>Chelatococcus</taxon>
    </lineage>
</organism>
<dbReference type="Proteomes" id="UP000248021">
    <property type="component" value="Unassembled WGS sequence"/>
</dbReference>
<dbReference type="Gene3D" id="1.10.10.10">
    <property type="entry name" value="Winged helix-like DNA-binding domain superfamily/Winged helix DNA-binding domain"/>
    <property type="match status" value="1"/>
</dbReference>
<dbReference type="SMART" id="SM00346">
    <property type="entry name" value="HTH_ICLR"/>
    <property type="match status" value="1"/>
</dbReference>
<comment type="caution">
    <text evidence="7">The sequence shown here is derived from an EMBL/GenBank/DDBJ whole genome shotgun (WGS) entry which is preliminary data.</text>
</comment>
<dbReference type="PANTHER" id="PTHR30136">
    <property type="entry name" value="HELIX-TURN-HELIX TRANSCRIPTIONAL REGULATOR, ICLR FAMILY"/>
    <property type="match status" value="1"/>
</dbReference>
<dbReference type="GO" id="GO:0045892">
    <property type="term" value="P:negative regulation of DNA-templated transcription"/>
    <property type="evidence" value="ECO:0007669"/>
    <property type="project" value="TreeGrafter"/>
</dbReference>
<keyword evidence="8" id="KW-1185">Reference proteome</keyword>
<evidence type="ECO:0000256" key="3">
    <source>
        <dbReference type="ARBA" id="ARBA00023163"/>
    </source>
</evidence>
<proteinExistence type="predicted"/>
<dbReference type="Pfam" id="PF09339">
    <property type="entry name" value="HTH_IclR"/>
    <property type="match status" value="1"/>
</dbReference>
<evidence type="ECO:0000313" key="8">
    <source>
        <dbReference type="Proteomes" id="UP000248021"/>
    </source>
</evidence>
<dbReference type="Pfam" id="PF01614">
    <property type="entry name" value="IclR_C"/>
    <property type="match status" value="1"/>
</dbReference>
<evidence type="ECO:0000259" key="6">
    <source>
        <dbReference type="PROSITE" id="PS51078"/>
    </source>
</evidence>
<dbReference type="EMBL" id="QJJK01000004">
    <property type="protein sequence ID" value="PXW60198.1"/>
    <property type="molecule type" value="Genomic_DNA"/>
</dbReference>
<sequence>MKSVKSIRRGPPEADEEATGGGGRTYTVPALEKSLDVIEFLAVQDQPVSQSGIAQSLGRSASELFRILTVLTRRGWITRLKDDNYQLSSRLFELAHGYPPNKRLIDVALPLMRGLAGDLLQSCHLSVADQGEVLVIIGVESPGRAGLFVRSGTRYEFASTASGRVMLALGYAEMLNGNATGKAERRPVPDDLAARLERIRTRGYEEVVGEWLDAVVDICWPVFNVRGEVAAVLAMPFLAVPALRQDVASAREQVRAVAEEISRAIGAGDYQRWLDEARQKGLSRQNPTASR</sequence>
<dbReference type="InterPro" id="IPR036388">
    <property type="entry name" value="WH-like_DNA-bd_sf"/>
</dbReference>
<dbReference type="InterPro" id="IPR005471">
    <property type="entry name" value="Tscrpt_reg_IclR_N"/>
</dbReference>
<dbReference type="InterPro" id="IPR036390">
    <property type="entry name" value="WH_DNA-bd_sf"/>
</dbReference>
<dbReference type="PANTHER" id="PTHR30136:SF7">
    <property type="entry name" value="HTH-TYPE TRANSCRIPTIONAL REGULATOR KDGR-RELATED"/>
    <property type="match status" value="1"/>
</dbReference>
<dbReference type="RefSeq" id="WP_170147204.1">
    <property type="nucleotide sequence ID" value="NZ_JAHBRY010000001.1"/>
</dbReference>
<dbReference type="InterPro" id="IPR029016">
    <property type="entry name" value="GAF-like_dom_sf"/>
</dbReference>
<dbReference type="Gene3D" id="3.30.450.40">
    <property type="match status" value="1"/>
</dbReference>
<dbReference type="PROSITE" id="PS51078">
    <property type="entry name" value="ICLR_ED"/>
    <property type="match status" value="1"/>
</dbReference>
<dbReference type="AlphaFoldDB" id="A0A2V3UBE8"/>
<gene>
    <name evidence="7" type="ORF">C7450_104250</name>
</gene>
<feature type="domain" description="HTH iclR-type" evidence="5">
    <location>
        <begin position="28"/>
        <end position="89"/>
    </location>
</feature>
<keyword evidence="1" id="KW-0805">Transcription regulation</keyword>
<evidence type="ECO:0000259" key="5">
    <source>
        <dbReference type="PROSITE" id="PS51077"/>
    </source>
</evidence>
<dbReference type="PROSITE" id="PS51077">
    <property type="entry name" value="HTH_ICLR"/>
    <property type="match status" value="1"/>
</dbReference>
<dbReference type="InterPro" id="IPR050707">
    <property type="entry name" value="HTH_MetabolicPath_Reg"/>
</dbReference>
<feature type="domain" description="IclR-ED" evidence="6">
    <location>
        <begin position="90"/>
        <end position="267"/>
    </location>
</feature>
<evidence type="ECO:0000256" key="1">
    <source>
        <dbReference type="ARBA" id="ARBA00023015"/>
    </source>
</evidence>
<reference evidence="7 8" key="1">
    <citation type="submission" date="2018-05" db="EMBL/GenBank/DDBJ databases">
        <title>Genomic Encyclopedia of Type Strains, Phase IV (KMG-IV): sequencing the most valuable type-strain genomes for metagenomic binning, comparative biology and taxonomic classification.</title>
        <authorList>
            <person name="Goeker M."/>
        </authorList>
    </citation>
    <scope>NUCLEOTIDE SEQUENCE [LARGE SCALE GENOMIC DNA]</scope>
    <source>
        <strain evidence="7 8">DSM 6462</strain>
    </source>
</reference>
<accession>A0A2V3UBE8</accession>
<evidence type="ECO:0000256" key="4">
    <source>
        <dbReference type="SAM" id="MobiDB-lite"/>
    </source>
</evidence>
<dbReference type="InterPro" id="IPR014757">
    <property type="entry name" value="Tscrpt_reg_IclR_C"/>
</dbReference>
<name>A0A2V3UBE8_9HYPH</name>
<dbReference type="SUPFAM" id="SSF46785">
    <property type="entry name" value="Winged helix' DNA-binding domain"/>
    <property type="match status" value="1"/>
</dbReference>
<keyword evidence="3" id="KW-0804">Transcription</keyword>
<dbReference type="GO" id="GO:0003700">
    <property type="term" value="F:DNA-binding transcription factor activity"/>
    <property type="evidence" value="ECO:0007669"/>
    <property type="project" value="TreeGrafter"/>
</dbReference>
<dbReference type="GO" id="GO:0003677">
    <property type="term" value="F:DNA binding"/>
    <property type="evidence" value="ECO:0007669"/>
    <property type="project" value="UniProtKB-KW"/>
</dbReference>
<feature type="region of interest" description="Disordered" evidence="4">
    <location>
        <begin position="1"/>
        <end position="24"/>
    </location>
</feature>
<protein>
    <submittedName>
        <fullName evidence="7">IclR family transcriptional regulator</fullName>
    </submittedName>
</protein>
<keyword evidence="2" id="KW-0238">DNA-binding</keyword>
<dbReference type="SUPFAM" id="SSF55781">
    <property type="entry name" value="GAF domain-like"/>
    <property type="match status" value="1"/>
</dbReference>
<evidence type="ECO:0000256" key="2">
    <source>
        <dbReference type="ARBA" id="ARBA00023125"/>
    </source>
</evidence>
<evidence type="ECO:0000313" key="7">
    <source>
        <dbReference type="EMBL" id="PXW60198.1"/>
    </source>
</evidence>